<feature type="region of interest" description="Disordered" evidence="9">
    <location>
        <begin position="326"/>
        <end position="418"/>
    </location>
</feature>
<dbReference type="FunFam" id="3.30.1370.10:FF:000014">
    <property type="entry name" value="KRR1 small subunit processome component"/>
    <property type="match status" value="1"/>
</dbReference>
<feature type="region of interest" description="Disordered" evidence="9">
    <location>
        <begin position="1"/>
        <end position="40"/>
    </location>
</feature>
<feature type="domain" description="KRR1 small subunit processome component first KH" evidence="10">
    <location>
        <begin position="62"/>
        <end position="142"/>
    </location>
</feature>
<feature type="domain" description="KRR1 small subunit processome component second KH" evidence="11">
    <location>
        <begin position="144"/>
        <end position="191"/>
    </location>
</feature>
<dbReference type="Pfam" id="PF21800">
    <property type="entry name" value="KH_KRR1_2nd"/>
    <property type="match status" value="2"/>
</dbReference>
<keyword evidence="3 8" id="KW-0690">Ribosome biogenesis</keyword>
<feature type="compositionally biased region" description="Basic residues" evidence="9">
    <location>
        <begin position="282"/>
        <end position="292"/>
    </location>
</feature>
<dbReference type="InterPro" id="IPR048548">
    <property type="entry name" value="KRR1-like_KH2"/>
</dbReference>
<dbReference type="GO" id="GO:0032040">
    <property type="term" value="C:small-subunit processome"/>
    <property type="evidence" value="ECO:0007669"/>
    <property type="project" value="TreeGrafter"/>
</dbReference>
<gene>
    <name evidence="12" type="ORF">Ahy_A07g031581</name>
</gene>
<evidence type="ECO:0000256" key="5">
    <source>
        <dbReference type="ARBA" id="ARBA00022884"/>
    </source>
</evidence>
<evidence type="ECO:0000256" key="9">
    <source>
        <dbReference type="SAM" id="MobiDB-lite"/>
    </source>
</evidence>
<feature type="compositionally biased region" description="Basic and acidic residues" evidence="9">
    <location>
        <begin position="328"/>
        <end position="366"/>
    </location>
</feature>
<dbReference type="InterPro" id="IPR048550">
    <property type="entry name" value="KRR1-like_KH1_euk"/>
</dbReference>
<comment type="function">
    <text evidence="8">Required for 40S ribosome biogenesis. Involved in nucleolar processing of pre-18S ribosomal RNA and ribosome assembly.</text>
</comment>
<protein>
    <recommendedName>
        <fullName evidence="8">KRR1 small subunit processome component</fullName>
    </recommendedName>
    <alternativeName>
        <fullName evidence="8">KRR-R motif-containing protein 1</fullName>
    </alternativeName>
</protein>
<dbReference type="GO" id="GO:0006364">
    <property type="term" value="P:rRNA processing"/>
    <property type="evidence" value="ECO:0007669"/>
    <property type="project" value="UniProtKB-KW"/>
</dbReference>
<evidence type="ECO:0000256" key="8">
    <source>
        <dbReference type="PIRNR" id="PIRNR006515"/>
    </source>
</evidence>
<keyword evidence="7 8" id="KW-0687">Ribonucleoprotein</keyword>
<dbReference type="AlphaFoldDB" id="A0A445C4D7"/>
<dbReference type="InterPro" id="IPR041174">
    <property type="entry name" value="KRR1-like_KH1"/>
</dbReference>
<evidence type="ECO:0000313" key="13">
    <source>
        <dbReference type="Proteomes" id="UP000289738"/>
    </source>
</evidence>
<keyword evidence="6 8" id="KW-0539">Nucleus</keyword>
<dbReference type="SUPFAM" id="SSF54791">
    <property type="entry name" value="Eukaryotic type KH-domain (KH-domain type I)"/>
    <property type="match status" value="1"/>
</dbReference>
<dbReference type="InterPro" id="IPR024166">
    <property type="entry name" value="rRNA_assembly_KRR1"/>
</dbReference>
<evidence type="ECO:0000256" key="1">
    <source>
        <dbReference type="ARBA" id="ARBA00004604"/>
    </source>
</evidence>
<dbReference type="EMBL" id="SDMP01000007">
    <property type="protein sequence ID" value="RYR45792.1"/>
    <property type="molecule type" value="Genomic_DNA"/>
</dbReference>
<dbReference type="InterPro" id="IPR036612">
    <property type="entry name" value="KH_dom_type_1_sf"/>
</dbReference>
<dbReference type="GO" id="GO:0003723">
    <property type="term" value="F:RNA binding"/>
    <property type="evidence" value="ECO:0007669"/>
    <property type="project" value="UniProtKB-KW"/>
</dbReference>
<dbReference type="PIRSF" id="PIRSF006515">
    <property type="entry name" value="KRR1"/>
    <property type="match status" value="1"/>
</dbReference>
<proteinExistence type="inferred from homology"/>
<dbReference type="Pfam" id="PF17903">
    <property type="entry name" value="KH_KRR1_1st"/>
    <property type="match status" value="1"/>
</dbReference>
<dbReference type="CDD" id="cd22394">
    <property type="entry name" value="KH-I_KRR1_rpt2"/>
    <property type="match status" value="1"/>
</dbReference>
<keyword evidence="13" id="KW-1185">Reference proteome</keyword>
<comment type="caution">
    <text evidence="12">The sequence shown here is derived from an EMBL/GenBank/DDBJ whole genome shotgun (WGS) entry which is preliminary data.</text>
</comment>
<dbReference type="Gene3D" id="3.30.1370.10">
    <property type="entry name" value="K Homology domain, type 1"/>
    <property type="match status" value="3"/>
</dbReference>
<evidence type="ECO:0000259" key="11">
    <source>
        <dbReference type="Pfam" id="PF21800"/>
    </source>
</evidence>
<dbReference type="InterPro" id="IPR048549">
    <property type="entry name" value="KRR1-like_KH2_euk"/>
</dbReference>
<reference evidence="12 13" key="1">
    <citation type="submission" date="2019-01" db="EMBL/GenBank/DDBJ databases">
        <title>Sequencing of cultivated peanut Arachis hypogaea provides insights into genome evolution and oil improvement.</title>
        <authorList>
            <person name="Chen X."/>
        </authorList>
    </citation>
    <scope>NUCLEOTIDE SEQUENCE [LARGE SCALE GENOMIC DNA]</scope>
    <source>
        <strain evidence="13">cv. Fuhuasheng</strain>
        <tissue evidence="12">Leaves</tissue>
    </source>
</reference>
<evidence type="ECO:0000256" key="3">
    <source>
        <dbReference type="ARBA" id="ARBA00022517"/>
    </source>
</evidence>
<dbReference type="Proteomes" id="UP000289738">
    <property type="component" value="Chromosome A07"/>
</dbReference>
<comment type="similarity">
    <text evidence="2 8">Belongs to the KRR1 family.</text>
</comment>
<organism evidence="12 13">
    <name type="scientific">Arachis hypogaea</name>
    <name type="common">Peanut</name>
    <dbReference type="NCBI Taxonomy" id="3818"/>
    <lineage>
        <taxon>Eukaryota</taxon>
        <taxon>Viridiplantae</taxon>
        <taxon>Streptophyta</taxon>
        <taxon>Embryophyta</taxon>
        <taxon>Tracheophyta</taxon>
        <taxon>Spermatophyta</taxon>
        <taxon>Magnoliopsida</taxon>
        <taxon>eudicotyledons</taxon>
        <taxon>Gunneridae</taxon>
        <taxon>Pentapetalae</taxon>
        <taxon>rosids</taxon>
        <taxon>fabids</taxon>
        <taxon>Fabales</taxon>
        <taxon>Fabaceae</taxon>
        <taxon>Papilionoideae</taxon>
        <taxon>50 kb inversion clade</taxon>
        <taxon>dalbergioids sensu lato</taxon>
        <taxon>Dalbergieae</taxon>
        <taxon>Pterocarpus clade</taxon>
        <taxon>Arachis</taxon>
    </lineage>
</organism>
<keyword evidence="4 8" id="KW-0698">rRNA processing</keyword>
<comment type="subunit">
    <text evidence="8">Component of the ribosomal small subunit (SSU) processome.</text>
</comment>
<dbReference type="PANTHER" id="PTHR12581">
    <property type="entry name" value="HIV-1 REV BINDING PROTEIN 2, 3"/>
    <property type="match status" value="1"/>
</dbReference>
<evidence type="ECO:0000256" key="4">
    <source>
        <dbReference type="ARBA" id="ARBA00022552"/>
    </source>
</evidence>
<evidence type="ECO:0000313" key="12">
    <source>
        <dbReference type="EMBL" id="RYR45792.1"/>
    </source>
</evidence>
<name>A0A445C4D7_ARAHY</name>
<dbReference type="STRING" id="3818.A0A445C4D7"/>
<sequence length="418" mass="47795">MVRDGDATDQNGDALVPPLPTNEKRKGKHDKPKPWDEDPHIDHWKVEKFDPSWNEGGMLEVSSFSTLFPQYREKYLQEAWPLVKSALKEFGISCELNLVEGSMTVSTTRKTRDPYIIVKARDLIKLLSRSVPAPQAIKILDDEVQCDIIKISGLVRNKERFVKRRQHLVGPNSSTLKALEILTGCYILVQMDFNLIQDLGGLENELTSFEFLFSIPQGNTVAAMGSFKGLKQVRRIVEECMLNKMHPVYNIKVLMLKKELEKDPALAQENWDRFLPKFKKKNVQQKKVKSKEKKPYTPFPPPQQPSKVDIELETGEYFLSAKKKSAKKWQEKQEKQAEKTAENKRKREEAFIPPKEPAKPVDKSEDANNNNVADMAKSLKQKAKKLGMRKSEENINAETYIIGSSEQPSGKKSKKQKS</sequence>
<feature type="domain" description="KRR1 small subunit processome component second KH" evidence="11">
    <location>
        <begin position="215"/>
        <end position="262"/>
    </location>
</feature>
<comment type="subcellular location">
    <subcellularLocation>
        <location evidence="1 8">Nucleus</location>
        <location evidence="1 8">Nucleolus</location>
    </subcellularLocation>
</comment>
<accession>A0A445C4D7</accession>
<dbReference type="CDD" id="cd22393">
    <property type="entry name" value="KH-I_KRR1_rpt1"/>
    <property type="match status" value="1"/>
</dbReference>
<evidence type="ECO:0000256" key="2">
    <source>
        <dbReference type="ARBA" id="ARBA00009344"/>
    </source>
</evidence>
<dbReference type="PANTHER" id="PTHR12581:SF0">
    <property type="entry name" value="KRR1 SMALL SUBUNIT PROCESSOME COMPONENT HOMOLOG"/>
    <property type="match status" value="1"/>
</dbReference>
<feature type="compositionally biased region" description="Basic residues" evidence="9">
    <location>
        <begin position="379"/>
        <end position="388"/>
    </location>
</feature>
<feature type="region of interest" description="Disordered" evidence="9">
    <location>
        <begin position="282"/>
        <end position="308"/>
    </location>
</feature>
<evidence type="ECO:0000256" key="6">
    <source>
        <dbReference type="ARBA" id="ARBA00023242"/>
    </source>
</evidence>
<keyword evidence="5 8" id="KW-0694">RNA-binding</keyword>
<evidence type="ECO:0000259" key="10">
    <source>
        <dbReference type="Pfam" id="PF17903"/>
    </source>
</evidence>
<evidence type="ECO:0000256" key="7">
    <source>
        <dbReference type="ARBA" id="ARBA00023274"/>
    </source>
</evidence>